<protein>
    <submittedName>
        <fullName evidence="1">Uncharacterized protein</fullName>
    </submittedName>
</protein>
<evidence type="ECO:0000313" key="1">
    <source>
        <dbReference type="EMBL" id="MDR7294751.1"/>
    </source>
</evidence>
<organism evidence="1 2">
    <name type="scientific">Pelomonas aquatica</name>
    <dbReference type="NCBI Taxonomy" id="431058"/>
    <lineage>
        <taxon>Bacteria</taxon>
        <taxon>Pseudomonadati</taxon>
        <taxon>Pseudomonadota</taxon>
        <taxon>Betaproteobacteria</taxon>
        <taxon>Burkholderiales</taxon>
        <taxon>Sphaerotilaceae</taxon>
        <taxon>Roseateles</taxon>
    </lineage>
</organism>
<sequence>MPVPSAEHPCWQRLASGALTRMKTQHLGTQLMIKRLERSTDAPAAKAREIHAFFSKWERALPHEVQQLSTL</sequence>
<accession>A0ABU1Z410</accession>
<dbReference type="EMBL" id="JAVDXQ010000001">
    <property type="protein sequence ID" value="MDR7294751.1"/>
    <property type="molecule type" value="Genomic_DNA"/>
</dbReference>
<reference evidence="1 2" key="1">
    <citation type="submission" date="2023-07" db="EMBL/GenBank/DDBJ databases">
        <title>Sorghum-associated microbial communities from plants grown in Nebraska, USA.</title>
        <authorList>
            <person name="Schachtman D."/>
        </authorList>
    </citation>
    <scope>NUCLEOTIDE SEQUENCE [LARGE SCALE GENOMIC DNA]</scope>
    <source>
        <strain evidence="1 2">BE310</strain>
    </source>
</reference>
<dbReference type="RefSeq" id="WP_056876526.1">
    <property type="nucleotide sequence ID" value="NZ_JAVDXQ010000001.1"/>
</dbReference>
<keyword evidence="2" id="KW-1185">Reference proteome</keyword>
<dbReference type="Proteomes" id="UP001180536">
    <property type="component" value="Unassembled WGS sequence"/>
</dbReference>
<comment type="caution">
    <text evidence="1">The sequence shown here is derived from an EMBL/GenBank/DDBJ whole genome shotgun (WGS) entry which is preliminary data.</text>
</comment>
<proteinExistence type="predicted"/>
<gene>
    <name evidence="1" type="ORF">J2X16_000072</name>
</gene>
<name>A0ABU1Z410_9BURK</name>
<evidence type="ECO:0000313" key="2">
    <source>
        <dbReference type="Proteomes" id="UP001180536"/>
    </source>
</evidence>